<keyword evidence="2" id="KW-1185">Reference proteome</keyword>
<proteinExistence type="predicted"/>
<dbReference type="EMBL" id="MU003533">
    <property type="protein sequence ID" value="KAF2464842.1"/>
    <property type="molecule type" value="Genomic_DNA"/>
</dbReference>
<evidence type="ECO:0000313" key="2">
    <source>
        <dbReference type="Proteomes" id="UP000799755"/>
    </source>
</evidence>
<dbReference type="Proteomes" id="UP000799755">
    <property type="component" value="Unassembled WGS sequence"/>
</dbReference>
<name>A0ACB6QFE9_9PLEO</name>
<sequence length="330" mass="34456">MAKKEAPAAIPVKRNALKGTSIIITGDIEGQTRSSASQVLINAGATIEKSLNKKVQLVVLGEGAGPKKLEKIEELGLETREWDDLIEEIRADGGEAAGGGEDEDEELDEEEVEEKPKPTKGKAKANTKAKAAPTPKVKPSTSGDFSLAGKTVLITGAIPGHDRKSAAAIVEEAGGEVAKSLNKNVDLVILGTKPGPDKLAKIEEAGIETMQWNDMAGKLGLEVTPEKEVANVETGGAPDSIDGKTVIISGTVEGHTRSGAQKMLESAGAKYAKSLNKQVQLVVLGANAGPDKLNKIAEMGIETCSFEDLVTKLGLEAEASEPPKKKAKKA</sequence>
<accession>A0ACB6QFE9</accession>
<protein>
    <submittedName>
        <fullName evidence="1">Uncharacterized protein</fullName>
    </submittedName>
</protein>
<gene>
    <name evidence="1" type="ORF">BDR25DRAFT_318838</name>
</gene>
<comment type="caution">
    <text evidence="1">The sequence shown here is derived from an EMBL/GenBank/DDBJ whole genome shotgun (WGS) entry which is preliminary data.</text>
</comment>
<reference evidence="1" key="1">
    <citation type="journal article" date="2020" name="Stud. Mycol.">
        <title>101 Dothideomycetes genomes: a test case for predicting lifestyles and emergence of pathogens.</title>
        <authorList>
            <person name="Haridas S."/>
            <person name="Albert R."/>
            <person name="Binder M."/>
            <person name="Bloem J."/>
            <person name="Labutti K."/>
            <person name="Salamov A."/>
            <person name="Andreopoulos B."/>
            <person name="Baker S."/>
            <person name="Barry K."/>
            <person name="Bills G."/>
            <person name="Bluhm B."/>
            <person name="Cannon C."/>
            <person name="Castanera R."/>
            <person name="Culley D."/>
            <person name="Daum C."/>
            <person name="Ezra D."/>
            <person name="Gonzalez J."/>
            <person name="Henrissat B."/>
            <person name="Kuo A."/>
            <person name="Liang C."/>
            <person name="Lipzen A."/>
            <person name="Lutzoni F."/>
            <person name="Magnuson J."/>
            <person name="Mondo S."/>
            <person name="Nolan M."/>
            <person name="Ohm R."/>
            <person name="Pangilinan J."/>
            <person name="Park H.-J."/>
            <person name="Ramirez L."/>
            <person name="Alfaro M."/>
            <person name="Sun H."/>
            <person name="Tritt A."/>
            <person name="Yoshinaga Y."/>
            <person name="Zwiers L.-H."/>
            <person name="Turgeon B."/>
            <person name="Goodwin S."/>
            <person name="Spatafora J."/>
            <person name="Crous P."/>
            <person name="Grigoriev I."/>
        </authorList>
    </citation>
    <scope>NUCLEOTIDE SEQUENCE</scope>
    <source>
        <strain evidence="1">ATCC 200398</strain>
    </source>
</reference>
<evidence type="ECO:0000313" key="1">
    <source>
        <dbReference type="EMBL" id="KAF2464842.1"/>
    </source>
</evidence>
<organism evidence="1 2">
    <name type="scientific">Lindgomyces ingoldianus</name>
    <dbReference type="NCBI Taxonomy" id="673940"/>
    <lineage>
        <taxon>Eukaryota</taxon>
        <taxon>Fungi</taxon>
        <taxon>Dikarya</taxon>
        <taxon>Ascomycota</taxon>
        <taxon>Pezizomycotina</taxon>
        <taxon>Dothideomycetes</taxon>
        <taxon>Pleosporomycetidae</taxon>
        <taxon>Pleosporales</taxon>
        <taxon>Lindgomycetaceae</taxon>
        <taxon>Lindgomyces</taxon>
    </lineage>
</organism>